<dbReference type="Pfam" id="PF00291">
    <property type="entry name" value="PALP"/>
    <property type="match status" value="1"/>
</dbReference>
<evidence type="ECO:0000256" key="9">
    <source>
        <dbReference type="RuleBase" id="RU003985"/>
    </source>
</evidence>
<comment type="caution">
    <text evidence="11">The sequence shown here is derived from an EMBL/GenBank/DDBJ whole genome shotgun (WGS) entry which is preliminary data.</text>
</comment>
<keyword evidence="5 9" id="KW-0808">Transferase</keyword>
<gene>
    <name evidence="11" type="primary">cysK</name>
    <name evidence="11" type="ORF">QNJ86_05100</name>
</gene>
<evidence type="ECO:0000256" key="3">
    <source>
        <dbReference type="ARBA" id="ARBA00012681"/>
    </source>
</evidence>
<dbReference type="InterPro" id="IPR001926">
    <property type="entry name" value="TrpB-like_PALP"/>
</dbReference>
<dbReference type="CDD" id="cd01561">
    <property type="entry name" value="CBS_like"/>
    <property type="match status" value="1"/>
</dbReference>
<dbReference type="InterPro" id="IPR005856">
    <property type="entry name" value="Cys_synth"/>
</dbReference>
<organism evidence="11 12">
    <name type="scientific">Gordonibacter faecis</name>
    <dbReference type="NCBI Taxonomy" id="3047475"/>
    <lineage>
        <taxon>Bacteria</taxon>
        <taxon>Bacillati</taxon>
        <taxon>Actinomycetota</taxon>
        <taxon>Coriobacteriia</taxon>
        <taxon>Eggerthellales</taxon>
        <taxon>Eggerthellaceae</taxon>
        <taxon>Gordonibacter</taxon>
    </lineage>
</organism>
<dbReference type="InterPro" id="IPR050214">
    <property type="entry name" value="Cys_Synth/Cystath_Beta-Synth"/>
</dbReference>
<dbReference type="EC" id="2.5.1.47" evidence="3 9"/>
<comment type="catalytic activity">
    <reaction evidence="8 9">
        <text>O-acetyl-L-serine + hydrogen sulfide = L-cysteine + acetate</text>
        <dbReference type="Rhea" id="RHEA:14829"/>
        <dbReference type="ChEBI" id="CHEBI:29919"/>
        <dbReference type="ChEBI" id="CHEBI:30089"/>
        <dbReference type="ChEBI" id="CHEBI:35235"/>
        <dbReference type="ChEBI" id="CHEBI:58340"/>
        <dbReference type="EC" id="2.5.1.47"/>
    </reaction>
</comment>
<evidence type="ECO:0000256" key="5">
    <source>
        <dbReference type="ARBA" id="ARBA00022679"/>
    </source>
</evidence>
<feature type="domain" description="Tryptophan synthase beta chain-like PALP" evidence="10">
    <location>
        <begin position="7"/>
        <end position="298"/>
    </location>
</feature>
<dbReference type="NCBIfam" id="TIGR01139">
    <property type="entry name" value="cysK"/>
    <property type="match status" value="1"/>
</dbReference>
<evidence type="ECO:0000256" key="8">
    <source>
        <dbReference type="ARBA" id="ARBA00047931"/>
    </source>
</evidence>
<dbReference type="PROSITE" id="PS00165">
    <property type="entry name" value="DEHYDRATASE_SER_THR"/>
    <property type="match status" value="1"/>
</dbReference>
<evidence type="ECO:0000259" key="10">
    <source>
        <dbReference type="Pfam" id="PF00291"/>
    </source>
</evidence>
<dbReference type="Gene3D" id="3.40.50.1100">
    <property type="match status" value="2"/>
</dbReference>
<dbReference type="SUPFAM" id="SSF53686">
    <property type="entry name" value="Tryptophan synthase beta subunit-like PLP-dependent enzymes"/>
    <property type="match status" value="1"/>
</dbReference>
<keyword evidence="7 9" id="KW-0198">Cysteine biosynthesis</keyword>
<dbReference type="GO" id="GO:0004124">
    <property type="term" value="F:cysteine synthase activity"/>
    <property type="evidence" value="ECO:0007669"/>
    <property type="project" value="UniProtKB-EC"/>
</dbReference>
<protein>
    <recommendedName>
        <fullName evidence="3 9">Cysteine synthase</fullName>
        <ecNumber evidence="3 9">2.5.1.47</ecNumber>
    </recommendedName>
</protein>
<keyword evidence="6 9" id="KW-0663">Pyridoxal phosphate</keyword>
<comment type="similarity">
    <text evidence="2 9">Belongs to the cysteine synthase/cystathionine beta-synthase family.</text>
</comment>
<dbReference type="InterPro" id="IPR036052">
    <property type="entry name" value="TrpB-like_PALP_sf"/>
</dbReference>
<dbReference type="PROSITE" id="PS00901">
    <property type="entry name" value="CYS_SYNTHASE"/>
    <property type="match status" value="1"/>
</dbReference>
<reference evidence="11 12" key="1">
    <citation type="submission" date="2023-05" db="EMBL/GenBank/DDBJ databases">
        <title>Gordonibacter KGMB12511T sp. nov., isolated from faeces of healthy Korean.</title>
        <authorList>
            <person name="Kim H.S."/>
            <person name="Kim J.-S."/>
            <person name="Suh M.K."/>
            <person name="Eom M.K."/>
            <person name="Do H.E."/>
            <person name="Lee J.-S."/>
        </authorList>
    </citation>
    <scope>NUCLEOTIDE SEQUENCE [LARGE SCALE GENOMIC DNA]</scope>
    <source>
        <strain evidence="11 12">KGMB12511</strain>
    </source>
</reference>
<evidence type="ECO:0000256" key="6">
    <source>
        <dbReference type="ARBA" id="ARBA00022898"/>
    </source>
</evidence>
<evidence type="ECO:0000313" key="12">
    <source>
        <dbReference type="Proteomes" id="UP001232750"/>
    </source>
</evidence>
<dbReference type="EMBL" id="JASJEU010000011">
    <property type="protein sequence ID" value="MDJ1650166.1"/>
    <property type="molecule type" value="Genomic_DNA"/>
</dbReference>
<evidence type="ECO:0000256" key="7">
    <source>
        <dbReference type="ARBA" id="ARBA00023192"/>
    </source>
</evidence>
<evidence type="ECO:0000256" key="2">
    <source>
        <dbReference type="ARBA" id="ARBA00007103"/>
    </source>
</evidence>
<dbReference type="InterPro" id="IPR001216">
    <property type="entry name" value="P-phosphate_BS"/>
</dbReference>
<evidence type="ECO:0000256" key="1">
    <source>
        <dbReference type="ARBA" id="ARBA00001933"/>
    </source>
</evidence>
<name>A0ABT7DKV6_9ACTN</name>
<proteinExistence type="inferred from homology"/>
<evidence type="ECO:0000256" key="4">
    <source>
        <dbReference type="ARBA" id="ARBA00022605"/>
    </source>
</evidence>
<evidence type="ECO:0000313" key="11">
    <source>
        <dbReference type="EMBL" id="MDJ1650166.1"/>
    </source>
</evidence>
<dbReference type="InterPro" id="IPR000634">
    <property type="entry name" value="Ser/Thr_deHydtase_PyrdxlP-BS"/>
</dbReference>
<dbReference type="RefSeq" id="WP_283831518.1">
    <property type="nucleotide sequence ID" value="NZ_JASJEU010000011.1"/>
</dbReference>
<keyword evidence="12" id="KW-1185">Reference proteome</keyword>
<keyword evidence="4 9" id="KW-0028">Amino-acid biosynthesis</keyword>
<accession>A0ABT7DKV6</accession>
<dbReference type="InterPro" id="IPR005859">
    <property type="entry name" value="CysK"/>
</dbReference>
<dbReference type="NCBIfam" id="TIGR01136">
    <property type="entry name" value="cysKM"/>
    <property type="match status" value="1"/>
</dbReference>
<sequence length="313" mass="32511">MTNEVARIIGATPLVKLEALSRETGMEVFAKFEAANPGGSIKDRAALSMVNEAEARGDIAPGRTTIVEPTSGNTGIALAMIGAARGYEVVIVMPDTMSRERRMLMTAYGARLELTPGAAGMAGAVERAEEIARETPGAWVAGQFTNPDNPLAHERTTGPEIVEQLGGCFPDFVVTGAGTGGTISGVAHYLRAQGAPTRFFAVEPMESQLIAQALAGEKLKPAPHGIQGIGANFVPDTLDLSVLEGTVPVATADALDAARNLAEQEGLLAGISSGANAAAIARFALEHPEAKGDVVVTFVVDTGERYLSTPLFE</sequence>
<dbReference type="PANTHER" id="PTHR10314">
    <property type="entry name" value="CYSTATHIONINE BETA-SYNTHASE"/>
    <property type="match status" value="1"/>
</dbReference>
<comment type="cofactor">
    <cofactor evidence="1 9">
        <name>pyridoxal 5'-phosphate</name>
        <dbReference type="ChEBI" id="CHEBI:597326"/>
    </cofactor>
</comment>
<dbReference type="Proteomes" id="UP001232750">
    <property type="component" value="Unassembled WGS sequence"/>
</dbReference>